<feature type="region of interest" description="Disordered" evidence="1">
    <location>
        <begin position="59"/>
        <end position="125"/>
    </location>
</feature>
<gene>
    <name evidence="2" type="ORF">GCM10023335_22940</name>
</gene>
<feature type="compositionally biased region" description="Basic and acidic residues" evidence="1">
    <location>
        <begin position="59"/>
        <end position="87"/>
    </location>
</feature>
<protein>
    <recommendedName>
        <fullName evidence="4">Secreted protein</fullName>
    </recommendedName>
</protein>
<reference evidence="3" key="1">
    <citation type="journal article" date="2019" name="Int. J. Syst. Evol. Microbiol.">
        <title>The Global Catalogue of Microorganisms (GCM) 10K type strain sequencing project: providing services to taxonomists for standard genome sequencing and annotation.</title>
        <authorList>
            <consortium name="The Broad Institute Genomics Platform"/>
            <consortium name="The Broad Institute Genome Sequencing Center for Infectious Disease"/>
            <person name="Wu L."/>
            <person name="Ma J."/>
        </authorList>
    </citation>
    <scope>NUCLEOTIDE SEQUENCE [LARGE SCALE GENOMIC DNA]</scope>
    <source>
        <strain evidence="3">JCM 18409</strain>
    </source>
</reference>
<sequence length="140" mass="14141">MHMIGSRVRTRTPGAGRLWLLLGVVLIVVAHLAGAVHGAALGGTHTPFPVISRADGEAHIADGIKPPPGHDHTADGHVDHVADRPRTGETGAGPGHDGPDTPPSTAVAPGAAHTSGGGPRGPLAAAGRRGIRALHCVWRL</sequence>
<keyword evidence="3" id="KW-1185">Reference proteome</keyword>
<dbReference type="EMBL" id="BAABKB010000004">
    <property type="protein sequence ID" value="GAA5005806.1"/>
    <property type="molecule type" value="Genomic_DNA"/>
</dbReference>
<accession>A0ABP9IQ03</accession>
<evidence type="ECO:0000256" key="1">
    <source>
        <dbReference type="SAM" id="MobiDB-lite"/>
    </source>
</evidence>
<name>A0ABP9IQ03_9ACTN</name>
<proteinExistence type="predicted"/>
<evidence type="ECO:0000313" key="3">
    <source>
        <dbReference type="Proteomes" id="UP001501759"/>
    </source>
</evidence>
<dbReference type="Proteomes" id="UP001501759">
    <property type="component" value="Unassembled WGS sequence"/>
</dbReference>
<evidence type="ECO:0000313" key="2">
    <source>
        <dbReference type="EMBL" id="GAA5005806.1"/>
    </source>
</evidence>
<organism evidence="2 3">
    <name type="scientific">Streptomyces siamensis</name>
    <dbReference type="NCBI Taxonomy" id="1274986"/>
    <lineage>
        <taxon>Bacteria</taxon>
        <taxon>Bacillati</taxon>
        <taxon>Actinomycetota</taxon>
        <taxon>Actinomycetes</taxon>
        <taxon>Kitasatosporales</taxon>
        <taxon>Streptomycetaceae</taxon>
        <taxon>Streptomyces</taxon>
    </lineage>
</organism>
<evidence type="ECO:0008006" key="4">
    <source>
        <dbReference type="Google" id="ProtNLM"/>
    </source>
</evidence>
<comment type="caution">
    <text evidence="2">The sequence shown here is derived from an EMBL/GenBank/DDBJ whole genome shotgun (WGS) entry which is preliminary data.</text>
</comment>